<dbReference type="EMBL" id="ML145169">
    <property type="protein sequence ID" value="TBU55421.1"/>
    <property type="molecule type" value="Genomic_DNA"/>
</dbReference>
<organism evidence="1 2">
    <name type="scientific">Dichomitus squalens</name>
    <dbReference type="NCBI Taxonomy" id="114155"/>
    <lineage>
        <taxon>Eukaryota</taxon>
        <taxon>Fungi</taxon>
        <taxon>Dikarya</taxon>
        <taxon>Basidiomycota</taxon>
        <taxon>Agaricomycotina</taxon>
        <taxon>Agaricomycetes</taxon>
        <taxon>Polyporales</taxon>
        <taxon>Polyporaceae</taxon>
        <taxon>Dichomitus</taxon>
    </lineage>
</organism>
<protein>
    <submittedName>
        <fullName evidence="1">Uncharacterized protein</fullName>
    </submittedName>
</protein>
<proteinExistence type="predicted"/>
<accession>A0A4Q9PMG8</accession>
<dbReference type="AlphaFoldDB" id="A0A4Q9PMG8"/>
<keyword evidence="2" id="KW-1185">Reference proteome</keyword>
<reference evidence="1 2" key="1">
    <citation type="submission" date="2019-01" db="EMBL/GenBank/DDBJ databases">
        <title>Draft genome sequences of three monokaryotic isolates of the white-rot basidiomycete fungus Dichomitus squalens.</title>
        <authorList>
            <consortium name="DOE Joint Genome Institute"/>
            <person name="Lopez S.C."/>
            <person name="Andreopoulos B."/>
            <person name="Pangilinan J."/>
            <person name="Lipzen A."/>
            <person name="Riley R."/>
            <person name="Ahrendt S."/>
            <person name="Ng V."/>
            <person name="Barry K."/>
            <person name="Daum C."/>
            <person name="Grigoriev I.V."/>
            <person name="Hilden K.S."/>
            <person name="Makela M.R."/>
            <person name="de Vries R.P."/>
        </authorList>
    </citation>
    <scope>NUCLEOTIDE SEQUENCE [LARGE SCALE GENOMIC DNA]</scope>
    <source>
        <strain evidence="1 2">CBS 464.89</strain>
    </source>
</reference>
<evidence type="ECO:0000313" key="2">
    <source>
        <dbReference type="Proteomes" id="UP000292082"/>
    </source>
</evidence>
<name>A0A4Q9PMG8_9APHY</name>
<dbReference type="Proteomes" id="UP000292082">
    <property type="component" value="Unassembled WGS sequence"/>
</dbReference>
<evidence type="ECO:0000313" key="1">
    <source>
        <dbReference type="EMBL" id="TBU55421.1"/>
    </source>
</evidence>
<sequence>MHDTENSRTIAYSDLEDLCRKEVESALYNQASLVTPRERGTLHVPSRILHDLPWLHRSQDVDVFDDGLILLRLELSGLLVYLHVPKANIPDSGYARKVRSRYEMKLIVDAHRMRAEEFELRLKRAQEVSATSLLTVRRCLMTRPSSLVLTNHRPELKTQLSLSLNGDPTT</sequence>
<gene>
    <name evidence="1" type="ORF">BD310DRAFT_908365</name>
</gene>